<protein>
    <recommendedName>
        <fullName evidence="3">HTH crp-type domain-containing protein</fullName>
    </recommendedName>
</protein>
<evidence type="ECO:0000313" key="2">
    <source>
        <dbReference type="Proteomes" id="UP001596189"/>
    </source>
</evidence>
<sequence>MTNGASETRQSLGARLRSQLGSQPLAALPAAPQAQTHVEDDRITTMCRLGEDWIIGIEFVRDELDLDRPVELTILAARSDSDVALTTSVLRAIPLGQLIDAARAVSRDASVLYDAYEAAIAEELIVWTQDARRTGAKRSGLAYAALAARYADLVARGDRKPAETLGAELDMSPVTVSQRIREARQSGLLTPAVPGRASGRLTREAVRLLGDLWMKAHGKVRASKVEEAGDGLD</sequence>
<dbReference type="Proteomes" id="UP001596189">
    <property type="component" value="Unassembled WGS sequence"/>
</dbReference>
<comment type="caution">
    <text evidence="1">The sequence shown here is derived from an EMBL/GenBank/DDBJ whole genome shotgun (WGS) entry which is preliminary data.</text>
</comment>
<gene>
    <name evidence="1" type="ORF">ACFQDO_07750</name>
</gene>
<organism evidence="1 2">
    <name type="scientific">Angustibacter luteus</name>
    <dbReference type="NCBI Taxonomy" id="658456"/>
    <lineage>
        <taxon>Bacteria</taxon>
        <taxon>Bacillati</taxon>
        <taxon>Actinomycetota</taxon>
        <taxon>Actinomycetes</taxon>
        <taxon>Kineosporiales</taxon>
        <taxon>Kineosporiaceae</taxon>
    </lineage>
</organism>
<accession>A0ABW1JCH0</accession>
<reference evidence="2" key="1">
    <citation type="journal article" date="2019" name="Int. J. Syst. Evol. Microbiol.">
        <title>The Global Catalogue of Microorganisms (GCM) 10K type strain sequencing project: providing services to taxonomists for standard genome sequencing and annotation.</title>
        <authorList>
            <consortium name="The Broad Institute Genomics Platform"/>
            <consortium name="The Broad Institute Genome Sequencing Center for Infectious Disease"/>
            <person name="Wu L."/>
            <person name="Ma J."/>
        </authorList>
    </citation>
    <scope>NUCLEOTIDE SEQUENCE [LARGE SCALE GENOMIC DNA]</scope>
    <source>
        <strain evidence="2">KACC 14249</strain>
    </source>
</reference>
<dbReference type="EMBL" id="JBHSRD010000003">
    <property type="protein sequence ID" value="MFC6007022.1"/>
    <property type="molecule type" value="Genomic_DNA"/>
</dbReference>
<proteinExistence type="predicted"/>
<name>A0ABW1JCH0_9ACTN</name>
<dbReference type="RefSeq" id="WP_345718484.1">
    <property type="nucleotide sequence ID" value="NZ_BAABFP010000008.1"/>
</dbReference>
<evidence type="ECO:0008006" key="3">
    <source>
        <dbReference type="Google" id="ProtNLM"/>
    </source>
</evidence>
<evidence type="ECO:0000313" key="1">
    <source>
        <dbReference type="EMBL" id="MFC6007022.1"/>
    </source>
</evidence>
<keyword evidence="2" id="KW-1185">Reference proteome</keyword>